<accession>A0A1L9TS11</accession>
<dbReference type="RefSeq" id="XP_040706035.1">
    <property type="nucleotide sequence ID" value="XM_040841529.1"/>
</dbReference>
<dbReference type="Proteomes" id="UP000184356">
    <property type="component" value="Unassembled WGS sequence"/>
</dbReference>
<feature type="chain" id="PRO_5012476760" evidence="3">
    <location>
        <begin position="18"/>
        <end position="245"/>
    </location>
</feature>
<feature type="transmembrane region" description="Helical" evidence="2">
    <location>
        <begin position="201"/>
        <end position="222"/>
    </location>
</feature>
<dbReference type="GO" id="GO:0006506">
    <property type="term" value="P:GPI anchor biosynthetic process"/>
    <property type="evidence" value="ECO:0007669"/>
    <property type="project" value="TreeGrafter"/>
</dbReference>
<sequence>MLLLYIYIAYLLSVASANVEKTIFIAPSAVTLPAKDPAFDDLGLERLSPSNGMLRTHLNASFPTDSENQGTDSWYFLENLNPGQRYEVRICWLATQPTAFTLSTYTLPEILEDRALLSAISLYSSSQLATSPPQAATTPRRLGGRSGVADSEPGADSVLFLRISAAADYFSLEQSLMEDVPPVLADVILDPFLGNVFPKSLVPTACWISVVACLAIVVARWISREFTRVVNSTDIRDHQDVKKGQ</sequence>
<keyword evidence="3" id="KW-0732">Signal</keyword>
<proteinExistence type="predicted"/>
<evidence type="ECO:0000256" key="1">
    <source>
        <dbReference type="SAM" id="MobiDB-lite"/>
    </source>
</evidence>
<reference evidence="5" key="1">
    <citation type="journal article" date="2017" name="Genome Biol.">
        <title>Comparative genomics reveals high biological diversity and specific adaptations in the industrially and medically important fungal genus Aspergillus.</title>
        <authorList>
            <person name="de Vries R.P."/>
            <person name="Riley R."/>
            <person name="Wiebenga A."/>
            <person name="Aguilar-Osorio G."/>
            <person name="Amillis S."/>
            <person name="Uchima C.A."/>
            <person name="Anderluh G."/>
            <person name="Asadollahi M."/>
            <person name="Askin M."/>
            <person name="Barry K."/>
            <person name="Battaglia E."/>
            <person name="Bayram O."/>
            <person name="Benocci T."/>
            <person name="Braus-Stromeyer S.A."/>
            <person name="Caldana C."/>
            <person name="Canovas D."/>
            <person name="Cerqueira G.C."/>
            <person name="Chen F."/>
            <person name="Chen W."/>
            <person name="Choi C."/>
            <person name="Clum A."/>
            <person name="Dos Santos R.A."/>
            <person name="Damasio A.R."/>
            <person name="Diallinas G."/>
            <person name="Emri T."/>
            <person name="Fekete E."/>
            <person name="Flipphi M."/>
            <person name="Freyberg S."/>
            <person name="Gallo A."/>
            <person name="Gournas C."/>
            <person name="Habgood R."/>
            <person name="Hainaut M."/>
            <person name="Harispe M.L."/>
            <person name="Henrissat B."/>
            <person name="Hilden K.S."/>
            <person name="Hope R."/>
            <person name="Hossain A."/>
            <person name="Karabika E."/>
            <person name="Karaffa L."/>
            <person name="Karanyi Z."/>
            <person name="Krasevec N."/>
            <person name="Kuo A."/>
            <person name="Kusch H."/>
            <person name="LaButti K."/>
            <person name="Lagendijk E.L."/>
            <person name="Lapidus A."/>
            <person name="Levasseur A."/>
            <person name="Lindquist E."/>
            <person name="Lipzen A."/>
            <person name="Logrieco A.F."/>
            <person name="MacCabe A."/>
            <person name="Maekelae M.R."/>
            <person name="Malavazi I."/>
            <person name="Melin P."/>
            <person name="Meyer V."/>
            <person name="Mielnichuk N."/>
            <person name="Miskei M."/>
            <person name="Molnar A.P."/>
            <person name="Mule G."/>
            <person name="Ngan C.Y."/>
            <person name="Orejas M."/>
            <person name="Orosz E."/>
            <person name="Ouedraogo J.P."/>
            <person name="Overkamp K.M."/>
            <person name="Park H.-S."/>
            <person name="Perrone G."/>
            <person name="Piumi F."/>
            <person name="Punt P.J."/>
            <person name="Ram A.F."/>
            <person name="Ramon A."/>
            <person name="Rauscher S."/>
            <person name="Record E."/>
            <person name="Riano-Pachon D.M."/>
            <person name="Robert V."/>
            <person name="Roehrig J."/>
            <person name="Ruller R."/>
            <person name="Salamov A."/>
            <person name="Salih N.S."/>
            <person name="Samson R.A."/>
            <person name="Sandor E."/>
            <person name="Sanguinetti M."/>
            <person name="Schuetze T."/>
            <person name="Sepcic K."/>
            <person name="Shelest E."/>
            <person name="Sherlock G."/>
            <person name="Sophianopoulou V."/>
            <person name="Squina F.M."/>
            <person name="Sun H."/>
            <person name="Susca A."/>
            <person name="Todd R.B."/>
            <person name="Tsang A."/>
            <person name="Unkles S.E."/>
            <person name="van de Wiele N."/>
            <person name="van Rossen-Uffink D."/>
            <person name="Oliveira J.V."/>
            <person name="Vesth T.C."/>
            <person name="Visser J."/>
            <person name="Yu J.-H."/>
            <person name="Zhou M."/>
            <person name="Andersen M.R."/>
            <person name="Archer D.B."/>
            <person name="Baker S.E."/>
            <person name="Benoit I."/>
            <person name="Brakhage A.A."/>
            <person name="Braus G.H."/>
            <person name="Fischer R."/>
            <person name="Frisvad J.C."/>
            <person name="Goldman G.H."/>
            <person name="Houbraken J."/>
            <person name="Oakley B."/>
            <person name="Pocsi I."/>
            <person name="Scazzocchio C."/>
            <person name="Seiboth B."/>
            <person name="vanKuyk P.A."/>
            <person name="Wortman J."/>
            <person name="Dyer P.S."/>
            <person name="Grigoriev I.V."/>
        </authorList>
    </citation>
    <scope>NUCLEOTIDE SEQUENCE [LARGE SCALE GENOMIC DNA]</scope>
    <source>
        <strain evidence="5">CBS 593.65</strain>
    </source>
</reference>
<keyword evidence="2" id="KW-0812">Transmembrane</keyword>
<dbReference type="GeneID" id="63757602"/>
<keyword evidence="2" id="KW-0472">Membrane</keyword>
<dbReference type="GO" id="GO:0000030">
    <property type="term" value="F:mannosyltransferase activity"/>
    <property type="evidence" value="ECO:0007669"/>
    <property type="project" value="TreeGrafter"/>
</dbReference>
<dbReference type="PANTHER" id="PTHR28022">
    <property type="entry name" value="GPI MANNOSYLTRANSFERASE 2 SUBUNIT PGA1"/>
    <property type="match status" value="1"/>
</dbReference>
<feature type="region of interest" description="Disordered" evidence="1">
    <location>
        <begin position="129"/>
        <end position="151"/>
    </location>
</feature>
<evidence type="ECO:0000313" key="4">
    <source>
        <dbReference type="EMBL" id="OJJ62229.1"/>
    </source>
</evidence>
<dbReference type="InterPro" id="IPR019433">
    <property type="entry name" value="GPI_ManTrfase_II_coact_Pga1"/>
</dbReference>
<evidence type="ECO:0000313" key="5">
    <source>
        <dbReference type="Proteomes" id="UP000184356"/>
    </source>
</evidence>
<keyword evidence="2" id="KW-1133">Transmembrane helix</keyword>
<protein>
    <submittedName>
        <fullName evidence="4">Uncharacterized protein</fullName>
    </submittedName>
</protein>
<dbReference type="VEuPathDB" id="FungiDB:ASPSYDRAFT_145521"/>
<dbReference type="EMBL" id="KV878583">
    <property type="protein sequence ID" value="OJJ62229.1"/>
    <property type="molecule type" value="Genomic_DNA"/>
</dbReference>
<dbReference type="AlphaFoldDB" id="A0A1L9TS11"/>
<evidence type="ECO:0000256" key="3">
    <source>
        <dbReference type="SAM" id="SignalP"/>
    </source>
</evidence>
<dbReference type="GO" id="GO:0005789">
    <property type="term" value="C:endoplasmic reticulum membrane"/>
    <property type="evidence" value="ECO:0007669"/>
    <property type="project" value="TreeGrafter"/>
</dbReference>
<dbReference type="PANTHER" id="PTHR28022:SF1">
    <property type="entry name" value="GPI MANNOSYLTRANSFERASE 2 SUBUNIT PGA1"/>
    <property type="match status" value="1"/>
</dbReference>
<dbReference type="GO" id="GO:0031501">
    <property type="term" value="C:mannosyltransferase complex"/>
    <property type="evidence" value="ECO:0007669"/>
    <property type="project" value="TreeGrafter"/>
</dbReference>
<feature type="signal peptide" evidence="3">
    <location>
        <begin position="1"/>
        <end position="17"/>
    </location>
</feature>
<name>A0A1L9TS11_9EURO</name>
<organism evidence="4 5">
    <name type="scientific">Aspergillus sydowii CBS 593.65</name>
    <dbReference type="NCBI Taxonomy" id="1036612"/>
    <lineage>
        <taxon>Eukaryota</taxon>
        <taxon>Fungi</taxon>
        <taxon>Dikarya</taxon>
        <taxon>Ascomycota</taxon>
        <taxon>Pezizomycotina</taxon>
        <taxon>Eurotiomycetes</taxon>
        <taxon>Eurotiomycetidae</taxon>
        <taxon>Eurotiales</taxon>
        <taxon>Aspergillaceae</taxon>
        <taxon>Aspergillus</taxon>
        <taxon>Aspergillus subgen. Nidulantes</taxon>
    </lineage>
</organism>
<dbReference type="OrthoDB" id="3360032at2759"/>
<keyword evidence="5" id="KW-1185">Reference proteome</keyword>
<gene>
    <name evidence="4" type="ORF">ASPSYDRAFT_145521</name>
</gene>
<evidence type="ECO:0000256" key="2">
    <source>
        <dbReference type="SAM" id="Phobius"/>
    </source>
</evidence>